<dbReference type="GO" id="GO:0004553">
    <property type="term" value="F:hydrolase activity, hydrolyzing O-glycosyl compounds"/>
    <property type="evidence" value="ECO:0007669"/>
    <property type="project" value="InterPro"/>
</dbReference>
<comment type="function">
    <text evidence="6">Maltosyltransferase that uses maltose 1-phosphate (M1P) as the sugar donor to elongate linear or branched alpha-(1-&gt;4)-glucans. Is involved in a branched alpha-glucan biosynthetic pathway from trehalose, together with TreS, Mak and GlgB.</text>
</comment>
<evidence type="ECO:0000259" key="8">
    <source>
        <dbReference type="SMART" id="SM00642"/>
    </source>
</evidence>
<dbReference type="InterPro" id="IPR013780">
    <property type="entry name" value="Glyco_hydro_b"/>
</dbReference>
<dbReference type="InterPro" id="IPR049171">
    <property type="entry name" value="GLGE_C"/>
</dbReference>
<feature type="binding site" evidence="6">
    <location>
        <begin position="554"/>
        <end position="555"/>
    </location>
    <ligand>
        <name>alpha-maltose 1-phosphate</name>
        <dbReference type="ChEBI" id="CHEBI:63576"/>
    </ligand>
</feature>
<evidence type="ECO:0000313" key="10">
    <source>
        <dbReference type="Proteomes" id="UP000297564"/>
    </source>
</evidence>
<dbReference type="Gene3D" id="2.60.40.1180">
    <property type="entry name" value="Golgi alpha-mannosidase II"/>
    <property type="match status" value="1"/>
</dbReference>
<dbReference type="InterPro" id="IPR021828">
    <property type="entry name" value="GlgE_dom_N/S"/>
</dbReference>
<keyword evidence="2 6" id="KW-0328">Glycosyltransferase</keyword>
<dbReference type="InterPro" id="IPR006047">
    <property type="entry name" value="GH13_cat_dom"/>
</dbReference>
<comment type="subunit">
    <text evidence="1 6">Homodimer.</text>
</comment>
<keyword evidence="3 6" id="KW-0808">Transferase</keyword>
<dbReference type="Gene3D" id="3.20.20.80">
    <property type="entry name" value="Glycosidases"/>
    <property type="match status" value="1"/>
</dbReference>
<dbReference type="InterPro" id="IPR017853">
    <property type="entry name" value="GH"/>
</dbReference>
<dbReference type="GO" id="GO:0016758">
    <property type="term" value="F:hexosyltransferase activity"/>
    <property type="evidence" value="ECO:0007669"/>
    <property type="project" value="UniProtKB-UniRule"/>
</dbReference>
<dbReference type="InterPro" id="IPR013783">
    <property type="entry name" value="Ig-like_fold"/>
</dbReference>
<feature type="domain" description="Glycosyl hydrolase family 13 catalytic" evidence="8">
    <location>
        <begin position="229"/>
        <end position="579"/>
    </location>
</feature>
<dbReference type="Proteomes" id="UP000297564">
    <property type="component" value="Unassembled WGS sequence"/>
</dbReference>
<feature type="active site" description="Nucleophile" evidence="6">
    <location>
        <position position="412"/>
    </location>
</feature>
<dbReference type="Gene3D" id="1.20.58.80">
    <property type="entry name" value="Phosphotransferase system, lactose/cellobiose-type IIA subunit"/>
    <property type="match status" value="1"/>
</dbReference>
<dbReference type="OrthoDB" id="9805159at2"/>
<feature type="binding site" evidence="6">
    <location>
        <position position="376"/>
    </location>
    <ligand>
        <name>alpha-maltose 1-phosphate</name>
        <dbReference type="ChEBI" id="CHEBI:63576"/>
    </ligand>
</feature>
<dbReference type="CDD" id="cd11344">
    <property type="entry name" value="AmyAc_GlgE_like"/>
    <property type="match status" value="1"/>
</dbReference>
<name>A0A4Z0BT87_9BURK</name>
<proteinExistence type="inferred from homology"/>
<feature type="active site" description="Proton donor" evidence="6">
    <location>
        <position position="441"/>
    </location>
</feature>
<evidence type="ECO:0000313" key="9">
    <source>
        <dbReference type="EMBL" id="TFZ01458.1"/>
    </source>
</evidence>
<organism evidence="9 10">
    <name type="scientific">Ramlibacter rhizophilus</name>
    <dbReference type="NCBI Taxonomy" id="1781167"/>
    <lineage>
        <taxon>Bacteria</taxon>
        <taxon>Pseudomonadati</taxon>
        <taxon>Pseudomonadota</taxon>
        <taxon>Betaproteobacteria</taxon>
        <taxon>Burkholderiales</taxon>
        <taxon>Comamonadaceae</taxon>
        <taxon>Ramlibacter</taxon>
    </lineage>
</organism>
<evidence type="ECO:0000256" key="3">
    <source>
        <dbReference type="ARBA" id="ARBA00022679"/>
    </source>
</evidence>
<comment type="catalytic activity">
    <reaction evidence="5 6">
        <text>alpha-maltose 1-phosphate + [(1-&gt;4)-alpha-D-glucosyl](n) = [(1-&gt;4)-alpha-D-glucosyl](n+2) + phosphate</text>
        <dbReference type="Rhea" id="RHEA:42692"/>
        <dbReference type="Rhea" id="RHEA-COMP:9584"/>
        <dbReference type="Rhea" id="RHEA-COMP:10183"/>
        <dbReference type="ChEBI" id="CHEBI:15444"/>
        <dbReference type="ChEBI" id="CHEBI:43474"/>
        <dbReference type="ChEBI" id="CHEBI:63576"/>
        <dbReference type="EC" id="2.4.99.16"/>
    </reaction>
</comment>
<feature type="binding site" evidence="6">
    <location>
        <position position="341"/>
    </location>
    <ligand>
        <name>alpha-maltose 1-phosphate</name>
        <dbReference type="ChEBI" id="CHEBI:63576"/>
    </ligand>
</feature>
<evidence type="ECO:0000256" key="2">
    <source>
        <dbReference type="ARBA" id="ARBA00022676"/>
    </source>
</evidence>
<dbReference type="EMBL" id="SMLL01000003">
    <property type="protein sequence ID" value="TFZ01458.1"/>
    <property type="molecule type" value="Genomic_DNA"/>
</dbReference>
<evidence type="ECO:0000256" key="5">
    <source>
        <dbReference type="ARBA" id="ARBA00048735"/>
    </source>
</evidence>
<comment type="similarity">
    <text evidence="6">Belongs to the glycosyl hydrolase 13 family. GlgE subfamily.</text>
</comment>
<dbReference type="PANTHER" id="PTHR47786">
    <property type="entry name" value="ALPHA-1,4-GLUCAN:MALTOSE-1-PHOSPHATE MALTOSYLTRANSFERASE"/>
    <property type="match status" value="1"/>
</dbReference>
<feature type="site" description="Transition state stabilizer" evidence="6">
    <location>
        <position position="499"/>
    </location>
</feature>
<dbReference type="PANTHER" id="PTHR47786:SF2">
    <property type="entry name" value="GLYCOSYL HYDROLASE FAMILY 13 CATALYTIC DOMAIN-CONTAINING PROTEIN"/>
    <property type="match status" value="1"/>
</dbReference>
<dbReference type="RefSeq" id="WP_135284757.1">
    <property type="nucleotide sequence ID" value="NZ_SMLL01000003.1"/>
</dbReference>
<dbReference type="Gene3D" id="2.60.40.10">
    <property type="entry name" value="Immunoglobulins"/>
    <property type="match status" value="1"/>
</dbReference>
<protein>
    <recommendedName>
        <fullName evidence="6">Alpha-1,4-glucan:maltose-1-phosphate maltosyltransferase</fullName>
        <shortName evidence="6">GMPMT</shortName>
        <ecNumber evidence="6">2.4.99.16</ecNumber>
    </recommendedName>
    <alternativeName>
        <fullName evidence="6">(1-&gt;4)-alpha-D-glucan:maltose-1-phosphate alpha-D-maltosyltransferase</fullName>
    </alternativeName>
</protein>
<dbReference type="AlphaFoldDB" id="A0A4Z0BT87"/>
<dbReference type="SMART" id="SM00642">
    <property type="entry name" value="Aamy"/>
    <property type="match status" value="1"/>
</dbReference>
<dbReference type="Pfam" id="PF21702">
    <property type="entry name" value="GLGE_C"/>
    <property type="match status" value="1"/>
</dbReference>
<evidence type="ECO:0000256" key="4">
    <source>
        <dbReference type="ARBA" id="ARBA00023277"/>
    </source>
</evidence>
<evidence type="ECO:0000256" key="6">
    <source>
        <dbReference type="HAMAP-Rule" id="MF_02124"/>
    </source>
</evidence>
<accession>A0A4Z0BT87</accession>
<dbReference type="HAMAP" id="MF_02124">
    <property type="entry name" value="GlgE"/>
    <property type="match status" value="1"/>
</dbReference>
<feature type="binding site" evidence="6">
    <location>
        <position position="281"/>
    </location>
    <ligand>
        <name>alpha-maltose 1-phosphate</name>
        <dbReference type="ChEBI" id="CHEBI:63576"/>
    </ligand>
</feature>
<feature type="binding site" evidence="6">
    <location>
        <position position="413"/>
    </location>
    <ligand>
        <name>alpha-maltose 1-phosphate</name>
        <dbReference type="ChEBI" id="CHEBI:63576"/>
    </ligand>
</feature>
<feature type="region of interest" description="Disordered" evidence="7">
    <location>
        <begin position="1"/>
        <end position="31"/>
    </location>
</feature>
<comment type="caution">
    <text evidence="9">The sequence shown here is derived from an EMBL/GenBank/DDBJ whole genome shotgun (WGS) entry which is preliminary data.</text>
</comment>
<keyword evidence="10" id="KW-1185">Reference proteome</keyword>
<reference evidence="9 10" key="1">
    <citation type="submission" date="2019-03" db="EMBL/GenBank/DDBJ databases">
        <title>Ramlibacter rhizophilus CCTCC AB2015357, whole genome shotgun sequence.</title>
        <authorList>
            <person name="Zhang X."/>
            <person name="Feng G."/>
            <person name="Zhu H."/>
        </authorList>
    </citation>
    <scope>NUCLEOTIDE SEQUENCE [LARGE SCALE GENOMIC DNA]</scope>
    <source>
        <strain evidence="9 10">CCTCC AB2015357</strain>
    </source>
</reference>
<dbReference type="InterPro" id="IPR026585">
    <property type="entry name" value="GlgE"/>
</dbReference>
<sequence length="693" mass="79273">MPEKKKEPQSKAPQPKDLQRLPTATPDGHDGRARAVIDAVLPVVDHGRFAVKRIAGETFHVQAHCFTDGHDVIRAVLRWRAEDEPDAAAQELEMAPVGNDVWKASFVPPAVGRWRYTVIAWVDSFASWHHEMERRIELEDIRIASRVGAQEIAAAAKRAKGEHRKTLDDWAKALEKAAKAKNAVAEELKALALDEMLSALAACYPDRRLAVRHPVDLPLVTDRLRARFSSWYELFPRSASPQPGRHGTFKDVEARLPAIAEMGFDVLYFPPIHPVGREQRKGKNNVLTTEPGDVGSPWAIGAAEGGHKSILPELGTPEDFRSLRQKAEEMGMEIALDIAFQCAPDHPYVKEHPEWFRWRPDGTVQYAENPPKKYQDIYPFNFESEDWPALWAELKSVLDHWIGEGVNIFRVDNPHTKAFAFWEWAIAEVKREHPGVIFLSEAFTRPKVMHRLAKVGFTQSYTYFTWRNTKHDLTEYFTELTTAPGSDYFRPNAWPNTPDILHAQLQSGEMPVFMSRLVLAATLSSNYGIYGPAYELREHKPRGPGSEEYLDSEKYQLRTWNHNDPNSLAPFITRVNRIRHGNPALQDMRIRFLDIDNDQLIAYAKTSEDGRNIVITVVNLDPYHTQSGWLQLDPSTIGVEPGHSFQVHDQLSNQHYDWQGDRHFVRLDPHAVPAHIFVVRRRVRDERDFDYFM</sequence>
<dbReference type="SUPFAM" id="SSF51445">
    <property type="entry name" value="(Trans)glycosidases"/>
    <property type="match status" value="1"/>
</dbReference>
<dbReference type="Pfam" id="PF11896">
    <property type="entry name" value="GlgE_dom_N_S"/>
    <property type="match status" value="1"/>
</dbReference>
<dbReference type="GO" id="GO:0030979">
    <property type="term" value="P:alpha-glucan biosynthetic process"/>
    <property type="evidence" value="ECO:0007669"/>
    <property type="project" value="UniProtKB-UniRule"/>
</dbReference>
<keyword evidence="4 6" id="KW-0119">Carbohydrate metabolism</keyword>
<evidence type="ECO:0000256" key="7">
    <source>
        <dbReference type="SAM" id="MobiDB-lite"/>
    </source>
</evidence>
<gene>
    <name evidence="6" type="primary">glgE</name>
    <name evidence="9" type="ORF">EZ242_08775</name>
</gene>
<evidence type="ECO:0000256" key="1">
    <source>
        <dbReference type="ARBA" id="ARBA00011738"/>
    </source>
</evidence>
<dbReference type="EC" id="2.4.99.16" evidence="6"/>